<accession>A0A016WYC0</accession>
<feature type="signal peptide" evidence="5">
    <location>
        <begin position="1"/>
        <end position="20"/>
    </location>
</feature>
<organism evidence="6 7">
    <name type="scientific">Ancylostoma ceylanicum</name>
    <dbReference type="NCBI Taxonomy" id="53326"/>
    <lineage>
        <taxon>Eukaryota</taxon>
        <taxon>Metazoa</taxon>
        <taxon>Ecdysozoa</taxon>
        <taxon>Nematoda</taxon>
        <taxon>Chromadorea</taxon>
        <taxon>Rhabditida</taxon>
        <taxon>Rhabditina</taxon>
        <taxon>Rhabditomorpha</taxon>
        <taxon>Strongyloidea</taxon>
        <taxon>Ancylostomatidae</taxon>
        <taxon>Ancylostomatinae</taxon>
        <taxon>Ancylostoma</taxon>
    </lineage>
</organism>
<gene>
    <name evidence="6" type="primary">Acey_s0455.g1771</name>
    <name evidence="6" type="ORF">Y032_0455g1771</name>
</gene>
<dbReference type="Proteomes" id="UP000024635">
    <property type="component" value="Unassembled WGS sequence"/>
</dbReference>
<protein>
    <recommendedName>
        <fullName evidence="8">ShKT domain-containing protein</fullName>
    </recommendedName>
</protein>
<feature type="chain" id="PRO_5001492162" description="ShKT domain-containing protein" evidence="5">
    <location>
        <begin position="21"/>
        <end position="78"/>
    </location>
</feature>
<comment type="caution">
    <text evidence="6">The sequence shown here is derived from an EMBL/GenBank/DDBJ whole genome shotgun (WGS) entry which is preliminary data.</text>
</comment>
<dbReference type="OrthoDB" id="9988549at2759"/>
<evidence type="ECO:0000256" key="1">
    <source>
        <dbReference type="ARBA" id="ARBA00004613"/>
    </source>
</evidence>
<keyword evidence="4" id="KW-1015">Disulfide bond</keyword>
<evidence type="ECO:0000313" key="6">
    <source>
        <dbReference type="EMBL" id="EYC44645.1"/>
    </source>
</evidence>
<keyword evidence="7" id="KW-1185">Reference proteome</keyword>
<evidence type="ECO:0000256" key="3">
    <source>
        <dbReference type="ARBA" id="ARBA00022525"/>
    </source>
</evidence>
<dbReference type="Gene3D" id="3.30.30.100">
    <property type="match status" value="1"/>
</dbReference>
<sequence>MNRFILLAIVFISSVSFTECITLRKCYDNWSRCTPQTKAATGPYWKSCPDFCRQCEGRAVGVCARVYNKPCSGGYQCR</sequence>
<name>A0A016WYC0_9BILA</name>
<keyword evidence="3" id="KW-0964">Secreted</keyword>
<dbReference type="InterPro" id="IPR029230">
    <property type="entry name" value="Macin"/>
</dbReference>
<keyword evidence="5" id="KW-0732">Signal</keyword>
<comment type="similarity">
    <text evidence="2">Belongs to the macin family.</text>
</comment>
<dbReference type="EMBL" id="JARK01000055">
    <property type="protein sequence ID" value="EYC44645.1"/>
    <property type="molecule type" value="Genomic_DNA"/>
</dbReference>
<dbReference type="AlphaFoldDB" id="A0A016WYC0"/>
<evidence type="ECO:0000256" key="2">
    <source>
        <dbReference type="ARBA" id="ARBA00010366"/>
    </source>
</evidence>
<comment type="subcellular location">
    <subcellularLocation>
        <location evidence="1">Secreted</location>
    </subcellularLocation>
</comment>
<dbReference type="Pfam" id="PF14865">
    <property type="entry name" value="Macin"/>
    <property type="match status" value="1"/>
</dbReference>
<evidence type="ECO:0000313" key="7">
    <source>
        <dbReference type="Proteomes" id="UP000024635"/>
    </source>
</evidence>
<dbReference type="GO" id="GO:0006952">
    <property type="term" value="P:defense response"/>
    <property type="evidence" value="ECO:0007669"/>
    <property type="project" value="InterPro"/>
</dbReference>
<dbReference type="InterPro" id="IPR038456">
    <property type="entry name" value="Macin_sf"/>
</dbReference>
<reference evidence="7" key="1">
    <citation type="journal article" date="2015" name="Nat. Genet.">
        <title>The genome and transcriptome of the zoonotic hookworm Ancylostoma ceylanicum identify infection-specific gene families.</title>
        <authorList>
            <person name="Schwarz E.M."/>
            <person name="Hu Y."/>
            <person name="Antoshechkin I."/>
            <person name="Miller M.M."/>
            <person name="Sternberg P.W."/>
            <person name="Aroian R.V."/>
        </authorList>
    </citation>
    <scope>NUCLEOTIDE SEQUENCE</scope>
    <source>
        <strain evidence="7">HY135</strain>
    </source>
</reference>
<proteinExistence type="inferred from homology"/>
<evidence type="ECO:0000256" key="4">
    <source>
        <dbReference type="ARBA" id="ARBA00023157"/>
    </source>
</evidence>
<evidence type="ECO:0000256" key="5">
    <source>
        <dbReference type="SAM" id="SignalP"/>
    </source>
</evidence>
<dbReference type="GO" id="GO:0005576">
    <property type="term" value="C:extracellular region"/>
    <property type="evidence" value="ECO:0007669"/>
    <property type="project" value="UniProtKB-SubCell"/>
</dbReference>
<evidence type="ECO:0008006" key="8">
    <source>
        <dbReference type="Google" id="ProtNLM"/>
    </source>
</evidence>